<dbReference type="AlphaFoldDB" id="A0A4R1Z356"/>
<keyword evidence="2" id="KW-1185">Reference proteome</keyword>
<dbReference type="Proteomes" id="UP000295277">
    <property type="component" value="Unassembled WGS sequence"/>
</dbReference>
<comment type="caution">
    <text evidence="1">The sequence shown here is derived from an EMBL/GenBank/DDBJ whole genome shotgun (WGS) entry which is preliminary data.</text>
</comment>
<protein>
    <submittedName>
        <fullName evidence="1">Uncharacterized protein DUF429</fullName>
    </submittedName>
</protein>
<organism evidence="1 2">
    <name type="scientific">Rhodovulum steppense</name>
    <dbReference type="NCBI Taxonomy" id="540251"/>
    <lineage>
        <taxon>Bacteria</taxon>
        <taxon>Pseudomonadati</taxon>
        <taxon>Pseudomonadota</taxon>
        <taxon>Alphaproteobacteria</taxon>
        <taxon>Rhodobacterales</taxon>
        <taxon>Paracoccaceae</taxon>
        <taxon>Rhodovulum</taxon>
    </lineage>
</organism>
<sequence>MRVFGVDMTSAPGRRKPIMVAAFRLDGVTLRFEAFEALTTHAAFDEFLSRPGSWIAGLDFPFGQARRFIETIGWPGDWKGYVAHVARMDMRGFVAELEAYKAERPDGDRQHFRQVDRLCGGASPQTLYFTPVGRMFFRAAPALLRAGVHVPGLAEGDRSRICVEAYPGVIARHLVGRLSYKNDNRTRQTTGQAAARKAILDAVRGDIGAQSYGLAVEAPDWLADDPAGDRLDAALCAVQAAWAVRQGFQDSGPPGCDPLEGWIADPRILN</sequence>
<dbReference type="InterPro" id="IPR007362">
    <property type="entry name" value="DUF429"/>
</dbReference>
<gene>
    <name evidence="1" type="ORF">EV216_101107</name>
</gene>
<accession>A0A4R1Z356</accession>
<name>A0A4R1Z356_9RHOB</name>
<evidence type="ECO:0000313" key="2">
    <source>
        <dbReference type="Proteomes" id="UP000295277"/>
    </source>
</evidence>
<dbReference type="OrthoDB" id="8338566at2"/>
<dbReference type="Pfam" id="PF04250">
    <property type="entry name" value="DUF429"/>
    <property type="match status" value="1"/>
</dbReference>
<proteinExistence type="predicted"/>
<dbReference type="EMBL" id="SLVM01000001">
    <property type="protein sequence ID" value="TCM88097.1"/>
    <property type="molecule type" value="Genomic_DNA"/>
</dbReference>
<dbReference type="RefSeq" id="WP_132693108.1">
    <property type="nucleotide sequence ID" value="NZ_SLVM01000001.1"/>
</dbReference>
<evidence type="ECO:0000313" key="1">
    <source>
        <dbReference type="EMBL" id="TCM88097.1"/>
    </source>
</evidence>
<reference evidence="1 2" key="1">
    <citation type="submission" date="2019-03" db="EMBL/GenBank/DDBJ databases">
        <title>Genomic Encyclopedia of Type Strains, Phase IV (KMG-IV): sequencing the most valuable type-strain genomes for metagenomic binning, comparative biology and taxonomic classification.</title>
        <authorList>
            <person name="Goeker M."/>
        </authorList>
    </citation>
    <scope>NUCLEOTIDE SEQUENCE [LARGE SCALE GENOMIC DNA]</scope>
    <source>
        <strain evidence="1 2">DSM 21153</strain>
    </source>
</reference>